<keyword evidence="4 6" id="KW-0408">Iron</keyword>
<dbReference type="Gene3D" id="1.10.630.10">
    <property type="entry name" value="Cytochrome P450"/>
    <property type="match status" value="1"/>
</dbReference>
<evidence type="ECO:0000313" key="7">
    <source>
        <dbReference type="EMBL" id="GAB1311869.1"/>
    </source>
</evidence>
<protein>
    <recommendedName>
        <fullName evidence="9">Cytochrome P450</fullName>
    </recommendedName>
</protein>
<dbReference type="SUPFAM" id="SSF48264">
    <property type="entry name" value="Cytochrome P450"/>
    <property type="match status" value="1"/>
</dbReference>
<dbReference type="GeneID" id="98172824"/>
<dbReference type="InterPro" id="IPR036396">
    <property type="entry name" value="Cyt_P450_sf"/>
</dbReference>
<evidence type="ECO:0000256" key="1">
    <source>
        <dbReference type="ARBA" id="ARBA00001971"/>
    </source>
</evidence>
<dbReference type="PANTHER" id="PTHR47582:SF1">
    <property type="entry name" value="P450, PUTATIVE (EUROFUNG)-RELATED"/>
    <property type="match status" value="1"/>
</dbReference>
<organism evidence="7 8">
    <name type="scientific">Madurella fahalii</name>
    <dbReference type="NCBI Taxonomy" id="1157608"/>
    <lineage>
        <taxon>Eukaryota</taxon>
        <taxon>Fungi</taxon>
        <taxon>Dikarya</taxon>
        <taxon>Ascomycota</taxon>
        <taxon>Pezizomycotina</taxon>
        <taxon>Sordariomycetes</taxon>
        <taxon>Sordariomycetidae</taxon>
        <taxon>Sordariales</taxon>
        <taxon>Sordariales incertae sedis</taxon>
        <taxon>Madurella</taxon>
    </lineage>
</organism>
<dbReference type="InterPro" id="IPR001128">
    <property type="entry name" value="Cyt_P450"/>
</dbReference>
<comment type="similarity">
    <text evidence="2 6">Belongs to the cytochrome P450 family.</text>
</comment>
<evidence type="ECO:0008006" key="9">
    <source>
        <dbReference type="Google" id="ProtNLM"/>
    </source>
</evidence>
<comment type="caution">
    <text evidence="7">The sequence shown here is derived from an EMBL/GenBank/DDBJ whole genome shotgun (WGS) entry which is preliminary data.</text>
</comment>
<keyword evidence="6" id="KW-0560">Oxidoreductase</keyword>
<dbReference type="PRINTS" id="PR00465">
    <property type="entry name" value="EP450IV"/>
</dbReference>
<dbReference type="InterPro" id="IPR017972">
    <property type="entry name" value="Cyt_P450_CS"/>
</dbReference>
<dbReference type="Proteomes" id="UP001628179">
    <property type="component" value="Unassembled WGS sequence"/>
</dbReference>
<name>A0ABQ0G296_9PEZI</name>
<evidence type="ECO:0000256" key="4">
    <source>
        <dbReference type="ARBA" id="ARBA00023004"/>
    </source>
</evidence>
<evidence type="ECO:0000256" key="3">
    <source>
        <dbReference type="ARBA" id="ARBA00022723"/>
    </source>
</evidence>
<keyword evidence="5 6" id="KW-0503">Monooxygenase</keyword>
<dbReference type="InterPro" id="IPR002403">
    <property type="entry name" value="Cyt_P450_E_grp-IV"/>
</dbReference>
<dbReference type="Pfam" id="PF00067">
    <property type="entry name" value="p450"/>
    <property type="match status" value="1"/>
</dbReference>
<accession>A0ABQ0G296</accession>
<gene>
    <name evidence="7" type="ORF">MFIFM68171_02079</name>
</gene>
<keyword evidence="6" id="KW-0349">Heme</keyword>
<evidence type="ECO:0000256" key="2">
    <source>
        <dbReference type="ARBA" id="ARBA00010617"/>
    </source>
</evidence>
<evidence type="ECO:0000256" key="6">
    <source>
        <dbReference type="RuleBase" id="RU000461"/>
    </source>
</evidence>
<dbReference type="CDD" id="cd11040">
    <property type="entry name" value="CYP7_CYP8-like"/>
    <property type="match status" value="1"/>
</dbReference>
<dbReference type="InterPro" id="IPR053007">
    <property type="entry name" value="CYP450_monoxygenase_sec-met"/>
</dbReference>
<dbReference type="PROSITE" id="PS00086">
    <property type="entry name" value="CYTOCHROME_P450"/>
    <property type="match status" value="1"/>
</dbReference>
<proteinExistence type="inferred from homology"/>
<dbReference type="EMBL" id="BAAFSV010000001">
    <property type="protein sequence ID" value="GAB1311869.1"/>
    <property type="molecule type" value="Genomic_DNA"/>
</dbReference>
<keyword evidence="8" id="KW-1185">Reference proteome</keyword>
<comment type="cofactor">
    <cofactor evidence="1">
        <name>heme</name>
        <dbReference type="ChEBI" id="CHEBI:30413"/>
    </cofactor>
</comment>
<dbReference type="PANTHER" id="PTHR47582">
    <property type="entry name" value="P450, PUTATIVE (EUROFUNG)-RELATED"/>
    <property type="match status" value="1"/>
</dbReference>
<reference evidence="7 8" key="1">
    <citation type="submission" date="2024-09" db="EMBL/GenBank/DDBJ databases">
        <title>Itraconazole resistance in Madurella fahalii resulting from another homologue of gene encoding cytochrome P450 14-alpha sterol demethylase (CYP51).</title>
        <authorList>
            <person name="Yoshioka I."/>
            <person name="Fahal A.H."/>
            <person name="Kaneko S."/>
            <person name="Yaguchi T."/>
        </authorList>
    </citation>
    <scope>NUCLEOTIDE SEQUENCE [LARGE SCALE GENOMIC DNA]</scope>
    <source>
        <strain evidence="7 8">IFM 68171</strain>
    </source>
</reference>
<dbReference type="RefSeq" id="XP_070913602.1">
    <property type="nucleotide sequence ID" value="XM_071057501.1"/>
</dbReference>
<evidence type="ECO:0000313" key="8">
    <source>
        <dbReference type="Proteomes" id="UP001628179"/>
    </source>
</evidence>
<sequence>MAPHARSKYPKPIYTLRLKPASHVYFINSIDLIPIVQRHFRTLSFDPPIIDGVHKILGVSQNTLDIMNQDVVADGDASYLTRLNKAVHSLLSPGPMLADMNKKAVSALEQSISELVAQGPTAVDMLDWVQRTVMGATTDSVFGPRNPFRDPDNVAAWIEFEREGMPRLAMGASERFIPAAIRARETLFKAFDKYLADDSVSEASTFFQRRIGFHFREGIPRRDISKLAVADNIAFSSNLVPTAFWLLYHIYADLTVLAECRSEVAEAVNASGNNNSISHSTTQTISYEYIKNSCPILQSTLKEVFRHHGVGLVPRRALSELMLDNKYLIKKGGLILIPYTVQHQDPANWGPNPEQFRHRRHLKPDSEDTLSEFVRPKQHEGAALRGFGYGAHLCPGRHLATAELLLFTALIMLRFDIRPFPDGSEWPKLEPSEAYQVAALGRPDHDVRIEFRPRPGVSQEGWVVDFS</sequence>
<evidence type="ECO:0000256" key="5">
    <source>
        <dbReference type="ARBA" id="ARBA00023033"/>
    </source>
</evidence>
<keyword evidence="3 6" id="KW-0479">Metal-binding</keyword>